<dbReference type="GO" id="GO:0004553">
    <property type="term" value="F:hydrolase activity, hydrolyzing O-glycosyl compounds"/>
    <property type="evidence" value="ECO:0007669"/>
    <property type="project" value="TreeGrafter"/>
</dbReference>
<evidence type="ECO:0000313" key="3">
    <source>
        <dbReference type="EMBL" id="SFK64419.1"/>
    </source>
</evidence>
<keyword evidence="4" id="KW-1185">Reference proteome</keyword>
<dbReference type="SUPFAM" id="SSF48208">
    <property type="entry name" value="Six-hairpin glycosidases"/>
    <property type="match status" value="1"/>
</dbReference>
<dbReference type="Gene3D" id="1.50.10.10">
    <property type="match status" value="1"/>
</dbReference>
<evidence type="ECO:0000313" key="4">
    <source>
        <dbReference type="Proteomes" id="UP000198755"/>
    </source>
</evidence>
<protein>
    <submittedName>
        <fullName evidence="3">Glucoamylase (Glucan-1,4-alpha-glucosidase), GH15 family</fullName>
    </submittedName>
</protein>
<evidence type="ECO:0000259" key="1">
    <source>
        <dbReference type="Pfam" id="PF00723"/>
    </source>
</evidence>
<gene>
    <name evidence="3" type="ORF">SAMN05444581_11370</name>
</gene>
<dbReference type="GO" id="GO:0005975">
    <property type="term" value="P:carbohydrate metabolic process"/>
    <property type="evidence" value="ECO:0007669"/>
    <property type="project" value="InterPro"/>
</dbReference>
<dbReference type="InterPro" id="IPR045582">
    <property type="entry name" value="Trehalase-like_N"/>
</dbReference>
<dbReference type="RefSeq" id="WP_091684808.1">
    <property type="nucleotide sequence ID" value="NZ_FOSN01000013.1"/>
</dbReference>
<accession>A0A1I4B8Z1</accession>
<dbReference type="InterPro" id="IPR011613">
    <property type="entry name" value="GH15-like"/>
</dbReference>
<name>A0A1I4B8Z1_9HYPH</name>
<dbReference type="OrthoDB" id="3902805at2"/>
<dbReference type="InterPro" id="IPR012341">
    <property type="entry name" value="6hp_glycosidase-like_sf"/>
</dbReference>
<dbReference type="Pfam" id="PF19291">
    <property type="entry name" value="TREH_N"/>
    <property type="match status" value="1"/>
</dbReference>
<reference evidence="3 4" key="1">
    <citation type="submission" date="2016-10" db="EMBL/GenBank/DDBJ databases">
        <authorList>
            <person name="de Groot N.N."/>
        </authorList>
    </citation>
    <scope>NUCLEOTIDE SEQUENCE [LARGE SCALE GENOMIC DNA]</scope>
    <source>
        <strain evidence="3 4">NE2</strain>
    </source>
</reference>
<dbReference type="AlphaFoldDB" id="A0A1I4B8Z1"/>
<dbReference type="Pfam" id="PF00723">
    <property type="entry name" value="Glyco_hydro_15"/>
    <property type="match status" value="1"/>
</dbReference>
<dbReference type="EMBL" id="FOSN01000013">
    <property type="protein sequence ID" value="SFK64419.1"/>
    <property type="molecule type" value="Genomic_DNA"/>
</dbReference>
<dbReference type="STRING" id="1612308.SAMN05444581_11370"/>
<dbReference type="PANTHER" id="PTHR31616:SF0">
    <property type="entry name" value="GLUCAN 1,4-ALPHA-GLUCOSIDASE"/>
    <property type="match status" value="1"/>
</dbReference>
<evidence type="ECO:0000259" key="2">
    <source>
        <dbReference type="Pfam" id="PF19291"/>
    </source>
</evidence>
<dbReference type="InterPro" id="IPR008928">
    <property type="entry name" value="6-hairpin_glycosidase_sf"/>
</dbReference>
<proteinExistence type="predicted"/>
<organism evidence="3 4">
    <name type="scientific">Methylocapsa palsarum</name>
    <dbReference type="NCBI Taxonomy" id="1612308"/>
    <lineage>
        <taxon>Bacteria</taxon>
        <taxon>Pseudomonadati</taxon>
        <taxon>Pseudomonadota</taxon>
        <taxon>Alphaproteobacteria</taxon>
        <taxon>Hyphomicrobiales</taxon>
        <taxon>Beijerinckiaceae</taxon>
        <taxon>Methylocapsa</taxon>
    </lineage>
</organism>
<feature type="domain" description="GH15-like" evidence="1">
    <location>
        <begin position="219"/>
        <end position="581"/>
    </location>
</feature>
<feature type="domain" description="Trehalase-like N-terminal" evidence="2">
    <location>
        <begin position="3"/>
        <end position="136"/>
    </location>
</feature>
<dbReference type="PANTHER" id="PTHR31616">
    <property type="entry name" value="TREHALASE"/>
    <property type="match status" value="1"/>
</dbReference>
<sequence length="600" mass="66662">MPSRIEDYAVIGNCETIALVGRDGSIDWLGFPRFDSAACFSALLGEARHGRWLVAPVKGDGRITRRYRGDTLVLETTFENEGAAVCVIDFMARREGVSDIVRLVRGIRGTISMRTELVVRFDYGSIVPWVTRVEDGRLQLTAGPDRLWFDTTIRLQGEDLKTVGEFDVTAGEEIGFTLSWTPSFHPAPARLDAQKVLEQVEHYWTNWASTFKPKNEWSDAVLRSLLTLKALAHWETGGIVAAGTTSLPEKFGGSRNWDYRYCWLRDATFTLYALTGAGFLSEAKAWRDWLLRAVAGSPDELQIMYGVAGERRLLEYIAPWLPGYEGALPVRIGNSAAQQVQLDVYGEVLGALYAARLTGLSPDPSSWALECALLAHLETIWDKPDDGIWESRGGRKHFTHSKVMAWVAFDCAIRSVEEFGLEAPVSRWQAVRKAIHEQVCTQGFDSSQNSFVQSYGAASLDASLLLIPIVGFLPSSDQRVLGTLSAIERNLIRDGLVIRYETETGIDGLSPGEGAFLPCSFWLADNYALQGRTDEARVLFERLLSLRNDVGLLAEEYDTGRGRQLGNFPQAFSHLALINTARNIERASKNSIDIPIKATR</sequence>
<dbReference type="Proteomes" id="UP000198755">
    <property type="component" value="Unassembled WGS sequence"/>
</dbReference>